<organism evidence="3">
    <name type="scientific">Fundidesulfovibrio putealis</name>
    <dbReference type="NCBI Taxonomy" id="270496"/>
    <lineage>
        <taxon>Bacteria</taxon>
        <taxon>Pseudomonadati</taxon>
        <taxon>Thermodesulfobacteriota</taxon>
        <taxon>Desulfovibrionia</taxon>
        <taxon>Desulfovibrionales</taxon>
        <taxon>Desulfovibrionaceae</taxon>
        <taxon>Fundidesulfovibrio</taxon>
    </lineage>
</organism>
<sequence length="92" mass="10277">MRHLILAAIVLAALSTQALAYGYGGYVSNPGWGVSFSVGHTAPPPRPAPYGYYAGYERGYAQGYRRGACDVPPPPPPPPHWHRHKHHRPWWY</sequence>
<feature type="compositionally biased region" description="Basic residues" evidence="1">
    <location>
        <begin position="80"/>
        <end position="92"/>
    </location>
</feature>
<feature type="signal peptide" evidence="2">
    <location>
        <begin position="1"/>
        <end position="20"/>
    </location>
</feature>
<evidence type="ECO:0000256" key="1">
    <source>
        <dbReference type="SAM" id="MobiDB-lite"/>
    </source>
</evidence>
<reference evidence="3" key="1">
    <citation type="journal article" date="2020" name="mSystems">
        <title>Genome- and Community-Level Interaction Insights into Carbon Utilization and Element Cycling Functions of Hydrothermarchaeota in Hydrothermal Sediment.</title>
        <authorList>
            <person name="Zhou Z."/>
            <person name="Liu Y."/>
            <person name="Xu W."/>
            <person name="Pan J."/>
            <person name="Luo Z.H."/>
            <person name="Li M."/>
        </authorList>
    </citation>
    <scope>NUCLEOTIDE SEQUENCE [LARGE SCALE GENOMIC DNA]</scope>
    <source>
        <strain evidence="3">SpSt-413</strain>
    </source>
</reference>
<accession>A0A7C4EJD1</accession>
<evidence type="ECO:0000256" key="2">
    <source>
        <dbReference type="SAM" id="SignalP"/>
    </source>
</evidence>
<evidence type="ECO:0000313" key="3">
    <source>
        <dbReference type="EMBL" id="HGG92611.1"/>
    </source>
</evidence>
<evidence type="ECO:0008006" key="4">
    <source>
        <dbReference type="Google" id="ProtNLM"/>
    </source>
</evidence>
<feature type="chain" id="PRO_5027589332" description="Sulfur globule protein CV3" evidence="2">
    <location>
        <begin position="21"/>
        <end position="92"/>
    </location>
</feature>
<dbReference type="EMBL" id="DSRP01000458">
    <property type="protein sequence ID" value="HGG92611.1"/>
    <property type="molecule type" value="Genomic_DNA"/>
</dbReference>
<name>A0A7C4EJD1_9BACT</name>
<feature type="region of interest" description="Disordered" evidence="1">
    <location>
        <begin position="71"/>
        <end position="92"/>
    </location>
</feature>
<keyword evidence="2" id="KW-0732">Signal</keyword>
<comment type="caution">
    <text evidence="3">The sequence shown here is derived from an EMBL/GenBank/DDBJ whole genome shotgun (WGS) entry which is preliminary data.</text>
</comment>
<protein>
    <recommendedName>
        <fullName evidence="4">Sulfur globule protein CV3</fullName>
    </recommendedName>
</protein>
<dbReference type="AlphaFoldDB" id="A0A7C4EJD1"/>
<proteinExistence type="predicted"/>
<gene>
    <name evidence="3" type="ORF">ENR59_06620</name>
</gene>